<dbReference type="GO" id="GO:0016051">
    <property type="term" value="P:carbohydrate biosynthetic process"/>
    <property type="evidence" value="ECO:0007669"/>
    <property type="project" value="InterPro"/>
</dbReference>
<reference evidence="3 5" key="1">
    <citation type="journal article" date="2018" name="Front. Microbiol.">
        <title>Genome-Based Analysis Reveals the Taxonomy and Diversity of the Family Idiomarinaceae.</title>
        <authorList>
            <person name="Liu Y."/>
            <person name="Lai Q."/>
            <person name="Shao Z."/>
        </authorList>
    </citation>
    <scope>NUCLEOTIDE SEQUENCE [LARGE SCALE GENOMIC DNA]</scope>
    <source>
        <strain evidence="3 5">CF12-14</strain>
    </source>
</reference>
<dbReference type="InterPro" id="IPR051690">
    <property type="entry name" value="PseI-like"/>
</dbReference>
<dbReference type="PANTHER" id="PTHR42966:SF1">
    <property type="entry name" value="SIALIC ACID SYNTHASE"/>
    <property type="match status" value="1"/>
</dbReference>
<dbReference type="AlphaFoldDB" id="A0A327X3E2"/>
<protein>
    <submittedName>
        <fullName evidence="2">N-acetylneuraminate synthase</fullName>
    </submittedName>
</protein>
<dbReference type="SUPFAM" id="SSF51269">
    <property type="entry name" value="AFP III-like domain"/>
    <property type="match status" value="1"/>
</dbReference>
<evidence type="ECO:0000259" key="1">
    <source>
        <dbReference type="PROSITE" id="PS50844"/>
    </source>
</evidence>
<dbReference type="SUPFAM" id="SSF51569">
    <property type="entry name" value="Aldolase"/>
    <property type="match status" value="1"/>
</dbReference>
<dbReference type="OrthoDB" id="9781701at2"/>
<keyword evidence="5" id="KW-1185">Reference proteome</keyword>
<comment type="caution">
    <text evidence="2">The sequence shown here is derived from an EMBL/GenBank/DDBJ whole genome shotgun (WGS) entry which is preliminary data.</text>
</comment>
<dbReference type="GO" id="GO:0047444">
    <property type="term" value="F:N-acylneuraminate-9-phosphate synthase activity"/>
    <property type="evidence" value="ECO:0007669"/>
    <property type="project" value="TreeGrafter"/>
</dbReference>
<dbReference type="Pfam" id="PF03102">
    <property type="entry name" value="NeuB"/>
    <property type="match status" value="1"/>
</dbReference>
<dbReference type="InterPro" id="IPR013974">
    <property type="entry name" value="SAF"/>
</dbReference>
<reference evidence="2 4" key="2">
    <citation type="submission" date="2018-06" db="EMBL/GenBank/DDBJ databases">
        <title>Genomic Encyclopedia of Type Strains, Phase III (KMG-III): the genomes of soil and plant-associated and newly described type strains.</title>
        <authorList>
            <person name="Whitman W."/>
        </authorList>
    </citation>
    <scope>NUCLEOTIDE SEQUENCE [LARGE SCALE GENOMIC DNA]</scope>
    <source>
        <strain evidence="2 4">CGMCC 1.15366</strain>
    </source>
</reference>
<dbReference type="InterPro" id="IPR013132">
    <property type="entry name" value="PseI/NeuA/B-like_N"/>
</dbReference>
<dbReference type="InterPro" id="IPR036732">
    <property type="entry name" value="AFP_Neu5c_C_sf"/>
</dbReference>
<sequence>MTFIIAEAGVNHNGCVERAHALVDAAYKAGADAVKFQTFTANALVTAEAKQASYQARNTGKSESQSKMLQRLELDRSAHRALLEHCKSLNIEFLSSAFDTDSLDFLTEDLSLRRLKVASGEITNAPFLIRHAQKGCDIILSTGMCSLADVECALSALAYGFLNPDTSVNQQPNFAAAYASPAGRRALIQHVTVLHCTTEYPAPINEVNLRAMQTLAASFGLPVGYSDHSSGITIPIAAVACGAQVIEKHFTLDRTLPGPDHKASLEPPELAAMVQAIRQVESALGDGIKRATDSEIANKAVARKSLVASRAIKRGQLIQPEDLVLKRPGTGLSGFDYWRVVDRASRRDYQAGDIIIE</sequence>
<evidence type="ECO:0000313" key="5">
    <source>
        <dbReference type="Proteomes" id="UP000287865"/>
    </source>
</evidence>
<dbReference type="InterPro" id="IPR013785">
    <property type="entry name" value="Aldolase_TIM"/>
</dbReference>
<dbReference type="InterPro" id="IPR057736">
    <property type="entry name" value="SAF_PseI/NeuA/NeuB"/>
</dbReference>
<dbReference type="PROSITE" id="PS50844">
    <property type="entry name" value="AFP_LIKE"/>
    <property type="match status" value="1"/>
</dbReference>
<dbReference type="Proteomes" id="UP000287865">
    <property type="component" value="Unassembled WGS sequence"/>
</dbReference>
<dbReference type="NCBIfam" id="TIGR03569">
    <property type="entry name" value="NeuB_NnaB"/>
    <property type="match status" value="1"/>
</dbReference>
<gene>
    <name evidence="3" type="primary">neuB</name>
    <name evidence="2" type="ORF">B0I24_102157</name>
    <name evidence="3" type="ORF">CWE07_04795</name>
</gene>
<dbReference type="EMBL" id="QLMD01000002">
    <property type="protein sequence ID" value="RAK00732.1"/>
    <property type="molecule type" value="Genomic_DNA"/>
</dbReference>
<evidence type="ECO:0000313" key="2">
    <source>
        <dbReference type="EMBL" id="RAK00732.1"/>
    </source>
</evidence>
<dbReference type="InterPro" id="IPR020007">
    <property type="entry name" value="NeuB/NeuA"/>
</dbReference>
<dbReference type="Pfam" id="PF08666">
    <property type="entry name" value="SAF"/>
    <property type="match status" value="1"/>
</dbReference>
<dbReference type="Gene3D" id="3.20.20.70">
    <property type="entry name" value="Aldolase class I"/>
    <property type="match status" value="1"/>
</dbReference>
<dbReference type="RefSeq" id="WP_111568519.1">
    <property type="nucleotide sequence ID" value="NZ_PIPK01000003.1"/>
</dbReference>
<dbReference type="CDD" id="cd11615">
    <property type="entry name" value="SAF_NeuB_like"/>
    <property type="match status" value="1"/>
</dbReference>
<feature type="domain" description="AFP-like" evidence="1">
    <location>
        <begin position="305"/>
        <end position="357"/>
    </location>
</feature>
<evidence type="ECO:0000313" key="3">
    <source>
        <dbReference type="EMBL" id="RUO27269.1"/>
    </source>
</evidence>
<name>A0A327X3E2_9GAMM</name>
<dbReference type="PANTHER" id="PTHR42966">
    <property type="entry name" value="N-ACETYLNEURAMINATE SYNTHASE"/>
    <property type="match status" value="1"/>
</dbReference>
<dbReference type="InterPro" id="IPR006190">
    <property type="entry name" value="SAF_AFP_Neu5Ac"/>
</dbReference>
<organism evidence="2 4">
    <name type="scientific">Aliidiomarina maris</name>
    <dbReference type="NCBI Taxonomy" id="531312"/>
    <lineage>
        <taxon>Bacteria</taxon>
        <taxon>Pseudomonadati</taxon>
        <taxon>Pseudomonadota</taxon>
        <taxon>Gammaproteobacteria</taxon>
        <taxon>Alteromonadales</taxon>
        <taxon>Idiomarinaceae</taxon>
        <taxon>Aliidiomarina</taxon>
    </lineage>
</organism>
<accession>A0A327X3E2</accession>
<dbReference type="EMBL" id="PIPK01000003">
    <property type="protein sequence ID" value="RUO27269.1"/>
    <property type="molecule type" value="Genomic_DNA"/>
</dbReference>
<dbReference type="Gene3D" id="3.90.1210.10">
    <property type="entry name" value="Antifreeze-like/N-acetylneuraminic acid synthase C-terminal domain"/>
    <property type="match status" value="1"/>
</dbReference>
<dbReference type="Proteomes" id="UP000249203">
    <property type="component" value="Unassembled WGS sequence"/>
</dbReference>
<evidence type="ECO:0000313" key="4">
    <source>
        <dbReference type="Proteomes" id="UP000249203"/>
    </source>
</evidence>
<proteinExistence type="predicted"/>